<reference evidence="4" key="1">
    <citation type="journal article" date="2015" name="PeerJ">
        <title>First genomic representation of candidate bacterial phylum KSB3 points to enhanced environmental sensing as a trigger of wastewater bulking.</title>
        <authorList>
            <person name="Sekiguchi Y."/>
            <person name="Ohashi A."/>
            <person name="Parks D.H."/>
            <person name="Yamauchi T."/>
            <person name="Tyson G.W."/>
            <person name="Hugenholtz P."/>
        </authorList>
    </citation>
    <scope>NUCLEOTIDE SEQUENCE [LARGE SCALE GENOMIC DNA]</scope>
</reference>
<dbReference type="InterPro" id="IPR036365">
    <property type="entry name" value="PGBD-like_sf"/>
</dbReference>
<dbReference type="Gene3D" id="1.10.101.10">
    <property type="entry name" value="PGBD-like superfamily/PGBD"/>
    <property type="match status" value="1"/>
</dbReference>
<feature type="domain" description="Lcl C-terminal" evidence="3">
    <location>
        <begin position="167"/>
        <end position="279"/>
    </location>
</feature>
<proteinExistence type="predicted"/>
<feature type="signal peptide" evidence="1">
    <location>
        <begin position="1"/>
        <end position="26"/>
    </location>
</feature>
<name>A0A0S6WCA7_VECG1</name>
<evidence type="ECO:0000313" key="5">
    <source>
        <dbReference type="Proteomes" id="UP000030661"/>
    </source>
</evidence>
<keyword evidence="1" id="KW-0732">Signal</keyword>
<dbReference type="Pfam" id="PF01471">
    <property type="entry name" value="PG_binding_1"/>
    <property type="match status" value="1"/>
</dbReference>
<sequence>MRTMKIHTILMICLLLLMGNNAVLCAASYNAAVAQVQQQLKILGYNPGPVDGLWGQNTVMALQQFQMMQGLPATGKLDDRTKQALGVQAARQNTAGKAPAKITLDPTVKKIALRRTPAMLSKEEMIRVIQRNGFNHPADYAHIGLSGSITGTFSHKYDLRTFYGEQVIIDHVTGLMWQQAAAEFVPGGRVQTHIEQVNAHRYAGYSDWRLPTIEELASLLESPQKGIDFLDPLFDLPFWFCLSADTVAGQPSAPWVVLFEDGYVLNYSMDDDFYLLLVRSIQ</sequence>
<organism evidence="4">
    <name type="scientific">Vecturithrix granuli</name>
    <dbReference type="NCBI Taxonomy" id="1499967"/>
    <lineage>
        <taxon>Bacteria</taxon>
        <taxon>Candidatus Moduliflexota</taxon>
        <taxon>Candidatus Vecturitrichia</taxon>
        <taxon>Candidatus Vecturitrichales</taxon>
        <taxon>Candidatus Vecturitrichaceae</taxon>
        <taxon>Candidatus Vecturithrix</taxon>
    </lineage>
</organism>
<evidence type="ECO:0000313" key="4">
    <source>
        <dbReference type="EMBL" id="GAK55422.1"/>
    </source>
</evidence>
<dbReference type="InterPro" id="IPR002477">
    <property type="entry name" value="Peptidoglycan-bd-like"/>
</dbReference>
<gene>
    <name evidence="4" type="ORF">U27_02255</name>
</gene>
<feature type="domain" description="Peptidoglycan binding-like" evidence="2">
    <location>
        <begin position="31"/>
        <end position="85"/>
    </location>
</feature>
<evidence type="ECO:0000259" key="3">
    <source>
        <dbReference type="Pfam" id="PF07603"/>
    </source>
</evidence>
<dbReference type="EMBL" id="DF820463">
    <property type="protein sequence ID" value="GAK55422.1"/>
    <property type="molecule type" value="Genomic_DNA"/>
</dbReference>
<keyword evidence="5" id="KW-1185">Reference proteome</keyword>
<evidence type="ECO:0000259" key="2">
    <source>
        <dbReference type="Pfam" id="PF01471"/>
    </source>
</evidence>
<dbReference type="eggNOG" id="COG3409">
    <property type="taxonomic scope" value="Bacteria"/>
</dbReference>
<evidence type="ECO:0000256" key="1">
    <source>
        <dbReference type="SAM" id="SignalP"/>
    </source>
</evidence>
<dbReference type="SUPFAM" id="SSF47090">
    <property type="entry name" value="PGBD-like"/>
    <property type="match status" value="1"/>
</dbReference>
<dbReference type="STRING" id="1499967.U27_02255"/>
<dbReference type="Pfam" id="PF07603">
    <property type="entry name" value="Lcl_C"/>
    <property type="match status" value="1"/>
</dbReference>
<dbReference type="AlphaFoldDB" id="A0A0S6WCA7"/>
<dbReference type="InterPro" id="IPR036366">
    <property type="entry name" value="PGBDSf"/>
</dbReference>
<dbReference type="InterPro" id="IPR011460">
    <property type="entry name" value="Lcl_C"/>
</dbReference>
<feature type="chain" id="PRO_5006631692" evidence="1">
    <location>
        <begin position="27"/>
        <end position="282"/>
    </location>
</feature>
<protein>
    <submittedName>
        <fullName evidence="4">Uncharacterized protein</fullName>
    </submittedName>
</protein>
<dbReference type="HOGENOM" id="CLU_996234_0_0_0"/>
<accession>A0A0S6WCA7</accession>
<dbReference type="Proteomes" id="UP000030661">
    <property type="component" value="Unassembled WGS sequence"/>
</dbReference>